<evidence type="ECO:0000256" key="3">
    <source>
        <dbReference type="ARBA" id="ARBA00011738"/>
    </source>
</evidence>
<evidence type="ECO:0000256" key="9">
    <source>
        <dbReference type="ARBA" id="ARBA00022884"/>
    </source>
</evidence>
<dbReference type="GO" id="GO:0046872">
    <property type="term" value="F:metal ion binding"/>
    <property type="evidence" value="ECO:0007669"/>
    <property type="project" value="UniProtKB-KW"/>
</dbReference>
<comment type="similarity">
    <text evidence="13">Belongs to the class-I aminoacyl-tRNA synthetase family. MetG type 2A subfamily.</text>
</comment>
<dbReference type="PANTHER" id="PTHR43326">
    <property type="entry name" value="METHIONYL-TRNA SYNTHETASE"/>
    <property type="match status" value="1"/>
</dbReference>
<dbReference type="Proteomes" id="UP000198771">
    <property type="component" value="Unassembled WGS sequence"/>
</dbReference>
<dbReference type="InterPro" id="IPR015413">
    <property type="entry name" value="Methionyl/Leucyl_tRNA_Synth"/>
</dbReference>
<name>A0A1G6E126_9BACT</name>
<reference evidence="16 17" key="1">
    <citation type="submission" date="2016-10" db="EMBL/GenBank/DDBJ databases">
        <authorList>
            <person name="de Groot N.N."/>
        </authorList>
    </citation>
    <scope>NUCLEOTIDE SEQUENCE [LARGE SCALE GENOMIC DNA]</scope>
    <source>
        <strain evidence="16 17">ASO4-2</strain>
    </source>
</reference>
<dbReference type="AlphaFoldDB" id="A0A1G6E126"/>
<dbReference type="NCBIfam" id="NF008900">
    <property type="entry name" value="PRK12267.1"/>
    <property type="match status" value="1"/>
</dbReference>
<evidence type="ECO:0000256" key="4">
    <source>
        <dbReference type="ARBA" id="ARBA00022490"/>
    </source>
</evidence>
<keyword evidence="5 13" id="KW-0820">tRNA-binding</keyword>
<comment type="catalytic activity">
    <reaction evidence="12 13">
        <text>tRNA(Met) + L-methionine + ATP = L-methionyl-tRNA(Met) + AMP + diphosphate</text>
        <dbReference type="Rhea" id="RHEA:13481"/>
        <dbReference type="Rhea" id="RHEA-COMP:9667"/>
        <dbReference type="Rhea" id="RHEA-COMP:9698"/>
        <dbReference type="ChEBI" id="CHEBI:30616"/>
        <dbReference type="ChEBI" id="CHEBI:33019"/>
        <dbReference type="ChEBI" id="CHEBI:57844"/>
        <dbReference type="ChEBI" id="CHEBI:78442"/>
        <dbReference type="ChEBI" id="CHEBI:78530"/>
        <dbReference type="ChEBI" id="CHEBI:456215"/>
        <dbReference type="EC" id="6.1.1.10"/>
    </reaction>
</comment>
<dbReference type="PRINTS" id="PR01041">
    <property type="entry name" value="TRNASYNTHMET"/>
</dbReference>
<evidence type="ECO:0000256" key="8">
    <source>
        <dbReference type="ARBA" id="ARBA00022840"/>
    </source>
</evidence>
<evidence type="ECO:0000256" key="5">
    <source>
        <dbReference type="ARBA" id="ARBA00022555"/>
    </source>
</evidence>
<keyword evidence="9 13" id="KW-0694">RNA-binding</keyword>
<keyword evidence="4 13" id="KW-0963">Cytoplasm</keyword>
<sequence>MQSFFLSTPIYYVNAKPHLGHAYTTAVADSMIRFQKLMGRDTFFLTGTDEHGDKIVQAAEAHAETPQAYVDMISARFRSLWGELGYEHDDFIRTTEPRHVRTVQRFLQLIYDRGDIYHGEYGGHYCFGCERFYTEKELRDGLCPDHLTAPEFIQEKNYFFRMSKYLGPLREHIEANPDFIRPERYRNEVLGLLREDLGDLCISRPKSRLSWGIELPFDTDYVTYVWFDALLNYISALEWPEGERFQRFWPQAQHLVAKDILKPHAIFWPCMLLSAGVPLYRHLNVHGYWLVQDTKMSKSLGNVVEPLDFAKKYGRGPFRYFLLREMQFGQDANVSEDALRVRFNADLANDLGNLFSRVLSMTHKYFQGKAPAPGPISQTEEDLHVLASECLENFQAHFQRFQFSMALESLWTLVRALNKYVDASQPWTLFKEQRSDELGTVMYTLLEGMRKIAVHLWPVMPEESETMLAQLGERRSAKLWPHLADEVLRWGALEPGTEVAQSSSLFPRLETAKSAQGRDENAAAPKSGKSKSKIADGSSGSGTVASEVAKAVEPTPELMEFADFQRLDLRVGTVLSAEPVKGADKLLHLHVDLAEPEARSIVAGIAEYWKPDDLIGRQVVVVANLKPRKLRGAMSQGMVLAVHSPEGLRLLAPSNQVPPGSKVS</sequence>
<keyword evidence="13" id="KW-0862">Zinc</keyword>
<feature type="short sequence motif" description="'KMSKS' region" evidence="13">
    <location>
        <begin position="295"/>
        <end position="299"/>
    </location>
</feature>
<dbReference type="InterPro" id="IPR033911">
    <property type="entry name" value="MetRS_core"/>
</dbReference>
<keyword evidence="13" id="KW-0479">Metal-binding</keyword>
<dbReference type="Gene3D" id="2.40.50.140">
    <property type="entry name" value="Nucleic acid-binding proteins"/>
    <property type="match status" value="1"/>
</dbReference>
<dbReference type="CDD" id="cd00814">
    <property type="entry name" value="MetRS_core"/>
    <property type="match status" value="1"/>
</dbReference>
<dbReference type="GO" id="GO:0004825">
    <property type="term" value="F:methionine-tRNA ligase activity"/>
    <property type="evidence" value="ECO:0007669"/>
    <property type="project" value="UniProtKB-UniRule"/>
</dbReference>
<evidence type="ECO:0000256" key="10">
    <source>
        <dbReference type="ARBA" id="ARBA00022917"/>
    </source>
</evidence>
<dbReference type="CDD" id="cd07957">
    <property type="entry name" value="Anticodon_Ia_Met"/>
    <property type="match status" value="1"/>
</dbReference>
<evidence type="ECO:0000313" key="17">
    <source>
        <dbReference type="Proteomes" id="UP000198771"/>
    </source>
</evidence>
<dbReference type="InterPro" id="IPR009080">
    <property type="entry name" value="tRNAsynth_Ia_anticodon-bd"/>
</dbReference>
<dbReference type="Gene3D" id="3.40.50.620">
    <property type="entry name" value="HUPs"/>
    <property type="match status" value="1"/>
</dbReference>
<dbReference type="Pfam" id="PF19303">
    <property type="entry name" value="Anticodon_3"/>
    <property type="match status" value="1"/>
</dbReference>
<dbReference type="STRING" id="617002.SAMN05660653_02509"/>
<keyword evidence="6 13" id="KW-0436">Ligase</keyword>
<proteinExistence type="inferred from homology"/>
<dbReference type="FunFam" id="2.40.50.140:FF:000042">
    <property type="entry name" value="Methionine--tRNA ligase"/>
    <property type="match status" value="1"/>
</dbReference>
<organism evidence="16 17">
    <name type="scientific">Desulfonatronum thiosulfatophilum</name>
    <dbReference type="NCBI Taxonomy" id="617002"/>
    <lineage>
        <taxon>Bacteria</taxon>
        <taxon>Pseudomonadati</taxon>
        <taxon>Thermodesulfobacteriota</taxon>
        <taxon>Desulfovibrionia</taxon>
        <taxon>Desulfovibrionales</taxon>
        <taxon>Desulfonatronaceae</taxon>
        <taxon>Desulfonatronum</taxon>
    </lineage>
</organism>
<dbReference type="PANTHER" id="PTHR43326:SF1">
    <property type="entry name" value="METHIONINE--TRNA LIGASE, MITOCHONDRIAL"/>
    <property type="match status" value="1"/>
</dbReference>
<dbReference type="GO" id="GO:0005737">
    <property type="term" value="C:cytoplasm"/>
    <property type="evidence" value="ECO:0007669"/>
    <property type="project" value="UniProtKB-SubCell"/>
</dbReference>
<evidence type="ECO:0000256" key="11">
    <source>
        <dbReference type="ARBA" id="ARBA00023146"/>
    </source>
</evidence>
<feature type="region of interest" description="Disordered" evidence="14">
    <location>
        <begin position="510"/>
        <end position="546"/>
    </location>
</feature>
<dbReference type="SUPFAM" id="SSF52374">
    <property type="entry name" value="Nucleotidylyl transferase"/>
    <property type="match status" value="1"/>
</dbReference>
<evidence type="ECO:0000256" key="13">
    <source>
        <dbReference type="HAMAP-Rule" id="MF_01228"/>
    </source>
</evidence>
<dbReference type="GO" id="GO:0000049">
    <property type="term" value="F:tRNA binding"/>
    <property type="evidence" value="ECO:0007669"/>
    <property type="project" value="UniProtKB-UniRule"/>
</dbReference>
<comment type="cofactor">
    <cofactor evidence="13">
        <name>Zn(2+)</name>
        <dbReference type="ChEBI" id="CHEBI:29105"/>
    </cofactor>
    <text evidence="13">Binds 1 zinc ion per subunit.</text>
</comment>
<dbReference type="InterPro" id="IPR012340">
    <property type="entry name" value="NA-bd_OB-fold"/>
</dbReference>
<feature type="binding site" evidence="13">
    <location>
        <position position="143"/>
    </location>
    <ligand>
        <name>Zn(2+)</name>
        <dbReference type="ChEBI" id="CHEBI:29105"/>
    </ligand>
</feature>
<dbReference type="EC" id="6.1.1.10" evidence="13"/>
<evidence type="ECO:0000259" key="15">
    <source>
        <dbReference type="PROSITE" id="PS50886"/>
    </source>
</evidence>
<dbReference type="InterPro" id="IPR004495">
    <property type="entry name" value="Met-tRNA-synth_bsu_C"/>
</dbReference>
<dbReference type="FunFam" id="2.170.220.10:FF:000003">
    <property type="entry name" value="Methionine--tRNA ligase"/>
    <property type="match status" value="1"/>
</dbReference>
<dbReference type="Pfam" id="PF09334">
    <property type="entry name" value="tRNA-synt_1g"/>
    <property type="match status" value="2"/>
</dbReference>
<dbReference type="CDD" id="cd02800">
    <property type="entry name" value="tRNA_bind_EcMetRS_like"/>
    <property type="match status" value="1"/>
</dbReference>
<evidence type="ECO:0000256" key="1">
    <source>
        <dbReference type="ARBA" id="ARBA00003314"/>
    </source>
</evidence>
<feature type="binding site" evidence="13">
    <location>
        <position position="129"/>
    </location>
    <ligand>
        <name>Zn(2+)</name>
        <dbReference type="ChEBI" id="CHEBI:29105"/>
    </ligand>
</feature>
<gene>
    <name evidence="13" type="primary">metG</name>
    <name evidence="16" type="ORF">SAMN05660653_02509</name>
</gene>
<dbReference type="InterPro" id="IPR014758">
    <property type="entry name" value="Met-tRNA_synth"/>
</dbReference>
<dbReference type="InterPro" id="IPR014729">
    <property type="entry name" value="Rossmann-like_a/b/a_fold"/>
</dbReference>
<dbReference type="RefSeq" id="WP_092122304.1">
    <property type="nucleotide sequence ID" value="NZ_FMXO01000015.1"/>
</dbReference>
<evidence type="ECO:0000256" key="14">
    <source>
        <dbReference type="SAM" id="MobiDB-lite"/>
    </source>
</evidence>
<dbReference type="InterPro" id="IPR023457">
    <property type="entry name" value="Met-tRNA_synth_2"/>
</dbReference>
<evidence type="ECO:0000256" key="7">
    <source>
        <dbReference type="ARBA" id="ARBA00022741"/>
    </source>
</evidence>
<dbReference type="OrthoDB" id="9810191at2"/>
<dbReference type="Gene3D" id="1.10.730.10">
    <property type="entry name" value="Isoleucyl-tRNA Synthetase, Domain 1"/>
    <property type="match status" value="1"/>
</dbReference>
<feature type="binding site" evidence="13">
    <location>
        <position position="146"/>
    </location>
    <ligand>
        <name>Zn(2+)</name>
        <dbReference type="ChEBI" id="CHEBI:29105"/>
    </ligand>
</feature>
<feature type="binding site" evidence="13">
    <location>
        <position position="126"/>
    </location>
    <ligand>
        <name>Zn(2+)</name>
        <dbReference type="ChEBI" id="CHEBI:29105"/>
    </ligand>
</feature>
<comment type="function">
    <text evidence="1 13">Is required not only for elongation of protein synthesis but also for the initiation of all mRNA translation through initiator tRNA(fMet) aminoacylation.</text>
</comment>
<dbReference type="GO" id="GO:0005524">
    <property type="term" value="F:ATP binding"/>
    <property type="evidence" value="ECO:0007669"/>
    <property type="project" value="UniProtKB-UniRule"/>
</dbReference>
<keyword evidence="10 13" id="KW-0648">Protein biosynthesis</keyword>
<protein>
    <recommendedName>
        <fullName evidence="13">Methionine--tRNA ligase</fullName>
        <ecNumber evidence="13">6.1.1.10</ecNumber>
    </recommendedName>
    <alternativeName>
        <fullName evidence="13">Methionyl-tRNA synthetase</fullName>
        <shortName evidence="13">MetRS</shortName>
    </alternativeName>
</protein>
<feature type="domain" description="TRNA-binding" evidence="15">
    <location>
        <begin position="563"/>
        <end position="664"/>
    </location>
</feature>
<dbReference type="HAMAP" id="MF_01228">
    <property type="entry name" value="Met_tRNA_synth_type2"/>
    <property type="match status" value="1"/>
</dbReference>
<dbReference type="NCBIfam" id="TIGR00398">
    <property type="entry name" value="metG"/>
    <property type="match status" value="1"/>
</dbReference>
<evidence type="ECO:0000313" key="16">
    <source>
        <dbReference type="EMBL" id="SDB51078.1"/>
    </source>
</evidence>
<dbReference type="SUPFAM" id="SSF47323">
    <property type="entry name" value="Anticodon-binding domain of a subclass of class I aminoacyl-tRNA synthetases"/>
    <property type="match status" value="1"/>
</dbReference>
<dbReference type="PROSITE" id="PS50886">
    <property type="entry name" value="TRBD"/>
    <property type="match status" value="1"/>
</dbReference>
<dbReference type="EMBL" id="FMXO01000015">
    <property type="protein sequence ID" value="SDB51078.1"/>
    <property type="molecule type" value="Genomic_DNA"/>
</dbReference>
<comment type="subcellular location">
    <subcellularLocation>
        <location evidence="2 13">Cytoplasm</location>
    </subcellularLocation>
</comment>
<keyword evidence="17" id="KW-1185">Reference proteome</keyword>
<feature type="short sequence motif" description="'HIGH' region" evidence="13">
    <location>
        <begin position="11"/>
        <end position="21"/>
    </location>
</feature>
<evidence type="ECO:0000256" key="6">
    <source>
        <dbReference type="ARBA" id="ARBA00022598"/>
    </source>
</evidence>
<accession>A0A1G6E126</accession>
<dbReference type="InterPro" id="IPR041872">
    <property type="entry name" value="Anticodon_Met"/>
</dbReference>
<dbReference type="GO" id="GO:0006431">
    <property type="term" value="P:methionyl-tRNA aminoacylation"/>
    <property type="evidence" value="ECO:0007669"/>
    <property type="project" value="UniProtKB-UniRule"/>
</dbReference>
<evidence type="ECO:0000256" key="12">
    <source>
        <dbReference type="ARBA" id="ARBA00047364"/>
    </source>
</evidence>
<keyword evidence="11 13" id="KW-0030">Aminoacyl-tRNA synthetase</keyword>
<dbReference type="SUPFAM" id="SSF50249">
    <property type="entry name" value="Nucleic acid-binding proteins"/>
    <property type="match status" value="1"/>
</dbReference>
<keyword evidence="7 13" id="KW-0547">Nucleotide-binding</keyword>
<comment type="caution">
    <text evidence="13">Lacks conserved residue(s) required for the propagation of feature annotation.</text>
</comment>
<keyword evidence="8 13" id="KW-0067">ATP-binding</keyword>
<dbReference type="NCBIfam" id="TIGR00399">
    <property type="entry name" value="metG_C_term"/>
    <property type="match status" value="1"/>
</dbReference>
<dbReference type="Gene3D" id="2.170.220.10">
    <property type="match status" value="1"/>
</dbReference>
<dbReference type="InterPro" id="IPR002547">
    <property type="entry name" value="tRNA-bd_dom"/>
</dbReference>
<comment type="subunit">
    <text evidence="3 13">Homodimer.</text>
</comment>
<dbReference type="Pfam" id="PF01588">
    <property type="entry name" value="tRNA_bind"/>
    <property type="match status" value="1"/>
</dbReference>
<evidence type="ECO:0000256" key="2">
    <source>
        <dbReference type="ARBA" id="ARBA00004496"/>
    </source>
</evidence>